<accession>A0A0F9G7L7</accession>
<proteinExistence type="predicted"/>
<name>A0A0F9G7L7_9ZZZZ</name>
<organism evidence="1">
    <name type="scientific">marine sediment metagenome</name>
    <dbReference type="NCBI Taxonomy" id="412755"/>
    <lineage>
        <taxon>unclassified sequences</taxon>
        <taxon>metagenomes</taxon>
        <taxon>ecological metagenomes</taxon>
    </lineage>
</organism>
<sequence length="72" mass="8375">MNRKSKLVAFKDPDDKGNSPKYHTGATCIVPECNDPAGTYWSPYWCFCHNVIRIDKINDQLTNMIEKLKEKR</sequence>
<evidence type="ECO:0000313" key="1">
    <source>
        <dbReference type="EMBL" id="KKL94713.1"/>
    </source>
</evidence>
<dbReference type="AlphaFoldDB" id="A0A0F9G7L7"/>
<comment type="caution">
    <text evidence="1">The sequence shown here is derived from an EMBL/GenBank/DDBJ whole genome shotgun (WGS) entry which is preliminary data.</text>
</comment>
<gene>
    <name evidence="1" type="ORF">LCGC14_1861940</name>
</gene>
<protein>
    <submittedName>
        <fullName evidence="1">Uncharacterized protein</fullName>
    </submittedName>
</protein>
<reference evidence="1" key="1">
    <citation type="journal article" date="2015" name="Nature">
        <title>Complex archaea that bridge the gap between prokaryotes and eukaryotes.</title>
        <authorList>
            <person name="Spang A."/>
            <person name="Saw J.H."/>
            <person name="Jorgensen S.L."/>
            <person name="Zaremba-Niedzwiedzka K."/>
            <person name="Martijn J."/>
            <person name="Lind A.E."/>
            <person name="van Eijk R."/>
            <person name="Schleper C."/>
            <person name="Guy L."/>
            <person name="Ettema T.J."/>
        </authorList>
    </citation>
    <scope>NUCLEOTIDE SEQUENCE</scope>
</reference>
<dbReference type="EMBL" id="LAZR01018857">
    <property type="protein sequence ID" value="KKL94713.1"/>
    <property type="molecule type" value="Genomic_DNA"/>
</dbReference>